<dbReference type="Gene3D" id="2.60.40.10">
    <property type="entry name" value="Immunoglobulins"/>
    <property type="match status" value="1"/>
</dbReference>
<dbReference type="EMBL" id="MSTR01000012">
    <property type="protein sequence ID" value="ONN41802.1"/>
    <property type="molecule type" value="Genomic_DNA"/>
</dbReference>
<gene>
    <name evidence="2" type="ORF">BTN92_11605</name>
</gene>
<name>A0A1V2UEZ8_ENTMU</name>
<sequence>MKQWKWITVLGLLLLTTIGLLSVPSLNVYAEVRGIDANKSAPTGDPSISYPQISIRTNRTPERTNLNEIIQRADDAAEQFPIEEQDQRAQAVFEELTSYFGSGSLGHAWVIIFNSDKPGDYTSYGFHDKYGFVKNGTAGDQNDRPDRKFNVALTVPLKNSEEVQVNLEKNVIPNLIAQSNMVATAMGLPINEASGVYTPINNCSWFAGNVWNAVTDEQVVFEQEFNGSDHAYNWGMPFLNDVTRIGDPGMIAESISEKNTAKITLKDVTLHVGDKWERRLPFVSCLDEHGNSVPWEDGRITSNNLNIDTSKPGIYSNIKYTFKGALGNVDSNPITIKVIE</sequence>
<feature type="domain" description="Ig-like" evidence="1">
    <location>
        <begin position="266"/>
        <end position="330"/>
    </location>
</feature>
<comment type="caution">
    <text evidence="2">The sequence shown here is derived from an EMBL/GenBank/DDBJ whole genome shotgun (WGS) entry which is preliminary data.</text>
</comment>
<evidence type="ECO:0000313" key="2">
    <source>
        <dbReference type="EMBL" id="ONN41802.1"/>
    </source>
</evidence>
<evidence type="ECO:0000313" key="3">
    <source>
        <dbReference type="Proteomes" id="UP000189299"/>
    </source>
</evidence>
<protein>
    <recommendedName>
        <fullName evidence="1">Ig-like domain-containing protein</fullName>
    </recommendedName>
</protein>
<organism evidence="2 3">
    <name type="scientific">Enterococcus mundtii</name>
    <dbReference type="NCBI Taxonomy" id="53346"/>
    <lineage>
        <taxon>Bacteria</taxon>
        <taxon>Bacillati</taxon>
        <taxon>Bacillota</taxon>
        <taxon>Bacilli</taxon>
        <taxon>Lactobacillales</taxon>
        <taxon>Enterococcaceae</taxon>
        <taxon>Enterococcus</taxon>
    </lineage>
</organism>
<reference evidence="2 3" key="1">
    <citation type="submission" date="2016-12" db="EMBL/GenBank/DDBJ databases">
        <authorList>
            <person name="Song W.-J."/>
            <person name="Kurnit D.M."/>
        </authorList>
    </citation>
    <scope>NUCLEOTIDE SEQUENCE [LARGE SCALE GENOMIC DNA]</scope>
    <source>
        <strain evidence="2 3">CGB1038-1_S1</strain>
    </source>
</reference>
<dbReference type="Proteomes" id="UP000189299">
    <property type="component" value="Unassembled WGS sequence"/>
</dbReference>
<dbReference type="OrthoDB" id="2339979at2"/>
<evidence type="ECO:0000259" key="1">
    <source>
        <dbReference type="Pfam" id="PF07523"/>
    </source>
</evidence>
<dbReference type="InterPro" id="IPR013783">
    <property type="entry name" value="Ig-like_fold"/>
</dbReference>
<proteinExistence type="predicted"/>
<dbReference type="InterPro" id="IPR022038">
    <property type="entry name" value="Ig-like_bact"/>
</dbReference>
<accession>A0A1V2UEZ8</accession>
<dbReference type="RefSeq" id="WP_077151797.1">
    <property type="nucleotide sequence ID" value="NZ_CABMMO010000012.1"/>
</dbReference>
<dbReference type="Pfam" id="PF07523">
    <property type="entry name" value="Big_3"/>
    <property type="match status" value="1"/>
</dbReference>
<dbReference type="AlphaFoldDB" id="A0A1V2UEZ8"/>